<dbReference type="EMBL" id="FUXU01000094">
    <property type="protein sequence ID" value="SKA67576.1"/>
    <property type="molecule type" value="Genomic_DNA"/>
</dbReference>
<dbReference type="InterPro" id="IPR013783">
    <property type="entry name" value="Ig-like_fold"/>
</dbReference>
<dbReference type="RefSeq" id="WP_170915232.1">
    <property type="nucleotide sequence ID" value="NZ_FUXU01000094.1"/>
</dbReference>
<feature type="region of interest" description="Disordered" evidence="1">
    <location>
        <begin position="104"/>
        <end position="137"/>
    </location>
</feature>
<dbReference type="Pfam" id="PF19077">
    <property type="entry name" value="Big_13"/>
    <property type="match status" value="1"/>
</dbReference>
<feature type="compositionally biased region" description="Low complexity" evidence="1">
    <location>
        <begin position="104"/>
        <end position="123"/>
    </location>
</feature>
<proteinExistence type="predicted"/>
<reference evidence="4" key="1">
    <citation type="submission" date="2017-02" db="EMBL/GenBank/DDBJ databases">
        <authorList>
            <person name="Varghese N."/>
            <person name="Submissions S."/>
        </authorList>
    </citation>
    <scope>NUCLEOTIDE SEQUENCE [LARGE SCALE GENOMIC DNA]</scope>
    <source>
        <strain evidence="4">DSM 22720</strain>
    </source>
</reference>
<organism evidence="3 4">
    <name type="scientific">Enterovibrio nigricans DSM 22720</name>
    <dbReference type="NCBI Taxonomy" id="1121868"/>
    <lineage>
        <taxon>Bacteria</taxon>
        <taxon>Pseudomonadati</taxon>
        <taxon>Pseudomonadota</taxon>
        <taxon>Gammaproteobacteria</taxon>
        <taxon>Vibrionales</taxon>
        <taxon>Vibrionaceae</taxon>
        <taxon>Enterovibrio</taxon>
    </lineage>
</organism>
<dbReference type="Proteomes" id="UP000190162">
    <property type="component" value="Unassembled WGS sequence"/>
</dbReference>
<protein>
    <recommendedName>
        <fullName evidence="2">Bacterial Ig-like domain-containing protein</fullName>
    </recommendedName>
</protein>
<evidence type="ECO:0000256" key="1">
    <source>
        <dbReference type="SAM" id="MobiDB-lite"/>
    </source>
</evidence>
<feature type="non-terminal residue" evidence="3">
    <location>
        <position position="1"/>
    </location>
</feature>
<evidence type="ECO:0000313" key="4">
    <source>
        <dbReference type="Proteomes" id="UP000190162"/>
    </source>
</evidence>
<name>A0A1T4VRI7_9GAMM</name>
<dbReference type="NCBIfam" id="NF033510">
    <property type="entry name" value="Ca_tandemer"/>
    <property type="match status" value="1"/>
</dbReference>
<dbReference type="Gene3D" id="2.60.40.10">
    <property type="entry name" value="Immunoglobulins"/>
    <property type="match status" value="2"/>
</dbReference>
<evidence type="ECO:0000313" key="3">
    <source>
        <dbReference type="EMBL" id="SKA67576.1"/>
    </source>
</evidence>
<feature type="region of interest" description="Disordered" evidence="1">
    <location>
        <begin position="221"/>
        <end position="241"/>
    </location>
</feature>
<feature type="domain" description="Bacterial Ig-like" evidence="2">
    <location>
        <begin position="26"/>
        <end position="104"/>
    </location>
</feature>
<dbReference type="AlphaFoldDB" id="A0A1T4VRI7"/>
<gene>
    <name evidence="3" type="ORF">SAMN02745132_04222</name>
</gene>
<dbReference type="InterPro" id="IPR044016">
    <property type="entry name" value="Big_13"/>
</dbReference>
<keyword evidence="4" id="KW-1185">Reference proteome</keyword>
<evidence type="ECO:0000259" key="2">
    <source>
        <dbReference type="Pfam" id="PF19077"/>
    </source>
</evidence>
<sequence length="270" mass="28318">GNQKATAAEGFKLDTEVTLLTGSLTDADNDGFVNSAPVFSGTVEVGSTVVVELIDTATSAKQIVNATVGSNGSWTATATGVADGTYTWVAKATDTADNTKELASGSSFTLASSPSSSSRSGVSHQEEEHSLESLESREAPAKILETKVFQGEAKENSEVKLTVEGEKYTTHADEDGDWSIKVEFDQAGEYSYQLSYTGENGHEVIEPGNISVRNISITSDPDIGDNTNGVEAPTQEVSDHSSAQAVVAVGESQPMVDVLSLSTITEKDQL</sequence>
<accession>A0A1T4VRI7</accession>
<feature type="compositionally biased region" description="Basic and acidic residues" evidence="1">
    <location>
        <begin position="124"/>
        <end position="137"/>
    </location>
</feature>